<proteinExistence type="predicted"/>
<dbReference type="Gene3D" id="3.40.50.10610">
    <property type="entry name" value="ABC-type transport auxiliary lipoprotein component"/>
    <property type="match status" value="1"/>
</dbReference>
<dbReference type="OrthoDB" id="5333989at2"/>
<comment type="caution">
    <text evidence="2">The sequence shown here is derived from an EMBL/GenBank/DDBJ whole genome shotgun (WGS) entry which is preliminary data.</text>
</comment>
<dbReference type="RefSeq" id="WP_137013746.1">
    <property type="nucleotide sequence ID" value="NZ_SZPX01000005.1"/>
</dbReference>
<evidence type="ECO:0000313" key="3">
    <source>
        <dbReference type="Proteomes" id="UP000309561"/>
    </source>
</evidence>
<feature type="signal peptide" evidence="1">
    <location>
        <begin position="1"/>
        <end position="23"/>
    </location>
</feature>
<protein>
    <submittedName>
        <fullName evidence="2">Uncharacterized protein</fullName>
    </submittedName>
</protein>
<dbReference type="PROSITE" id="PS51257">
    <property type="entry name" value="PROKAR_LIPOPROTEIN"/>
    <property type="match status" value="1"/>
</dbReference>
<dbReference type="Proteomes" id="UP000309561">
    <property type="component" value="Unassembled WGS sequence"/>
</dbReference>
<dbReference type="SUPFAM" id="SSF159594">
    <property type="entry name" value="XCC0632-like"/>
    <property type="match status" value="1"/>
</dbReference>
<dbReference type="EMBL" id="SZPX01000005">
    <property type="protein sequence ID" value="TKI69280.1"/>
    <property type="molecule type" value="Genomic_DNA"/>
</dbReference>
<gene>
    <name evidence="2" type="ORF">FCU45_07100</name>
</gene>
<accession>A0A4U2Z727</accession>
<name>A0A4U2Z727_9BACT</name>
<evidence type="ECO:0000313" key="2">
    <source>
        <dbReference type="EMBL" id="TKI69280.1"/>
    </source>
</evidence>
<keyword evidence="3" id="KW-1185">Reference proteome</keyword>
<sequence length="197" mass="22183">MRVVLIILLLFLSGCTTIKPSVAQYSVAIDDLKINSSALGFKEKSLKISKAFSSSSLSSHRMEYMESNRRVFAYSQSQWQESPSVMIESILLKSIREAGLFKSVHPSKSRIKSDFILETNIEKFMQFFSEDMKESHVEVVLNLSLIDSKTNNVFKNQTFSSKAMTKSLDAQGGAEAFKSALSEIIMQNIEWLDGVCR</sequence>
<keyword evidence="1" id="KW-0732">Signal</keyword>
<evidence type="ECO:0000256" key="1">
    <source>
        <dbReference type="SAM" id="SignalP"/>
    </source>
</evidence>
<reference evidence="2 3" key="1">
    <citation type="submission" date="2019-04" db="EMBL/GenBank/DDBJ databases">
        <title>Sulfurimonas crateris sp. nov. a facultative anaerobic sulfur-oxidizing chemolithautotrophic bacterium isolated from a terrestrial mud vulcano.</title>
        <authorList>
            <person name="Ratnikova N.M."/>
            <person name="Slobodkin A.I."/>
            <person name="Merkel A.Y."/>
            <person name="Novikov A."/>
            <person name="Bonch-Osmolovskaya E.A."/>
            <person name="Slobodkina G.B."/>
        </authorList>
    </citation>
    <scope>NUCLEOTIDE SEQUENCE [LARGE SCALE GENOMIC DNA]</scope>
    <source>
        <strain evidence="2 3">SN118</strain>
    </source>
</reference>
<dbReference type="AlphaFoldDB" id="A0A4U2Z727"/>
<organism evidence="2 3">
    <name type="scientific">Sulfurimonas crateris</name>
    <dbReference type="NCBI Taxonomy" id="2574727"/>
    <lineage>
        <taxon>Bacteria</taxon>
        <taxon>Pseudomonadati</taxon>
        <taxon>Campylobacterota</taxon>
        <taxon>Epsilonproteobacteria</taxon>
        <taxon>Campylobacterales</taxon>
        <taxon>Sulfurimonadaceae</taxon>
        <taxon>Sulfurimonas</taxon>
    </lineage>
</organism>
<feature type="chain" id="PRO_5020798718" evidence="1">
    <location>
        <begin position="24"/>
        <end position="197"/>
    </location>
</feature>